<dbReference type="Gene3D" id="3.40.50.150">
    <property type="entry name" value="Vaccinia Virus protein VP39"/>
    <property type="match status" value="1"/>
</dbReference>
<reference evidence="3 4" key="1">
    <citation type="submission" date="2019-10" db="EMBL/GenBank/DDBJ databases">
        <title>Streptomyces tenebrisbrunneis sp.nov., an endogenous actinomycete isolated from of Lycium ruthenicum.</title>
        <authorList>
            <person name="Ma L."/>
        </authorList>
    </citation>
    <scope>NUCLEOTIDE SEQUENCE [LARGE SCALE GENOMIC DNA]</scope>
    <source>
        <strain evidence="3 4">TRM 66187</strain>
    </source>
</reference>
<dbReference type="Pfam" id="PF08242">
    <property type="entry name" value="Methyltransf_12"/>
    <property type="match status" value="1"/>
</dbReference>
<protein>
    <submittedName>
        <fullName evidence="3">Class I SAM-dependent methyltransferase</fullName>
    </submittedName>
</protein>
<dbReference type="GO" id="GO:0032259">
    <property type="term" value="P:methylation"/>
    <property type="evidence" value="ECO:0007669"/>
    <property type="project" value="UniProtKB-KW"/>
</dbReference>
<feature type="domain" description="Methyltransferase type 12" evidence="2">
    <location>
        <begin position="61"/>
        <end position="160"/>
    </location>
</feature>
<dbReference type="PANTHER" id="PTHR43861">
    <property type="entry name" value="TRANS-ACONITATE 2-METHYLTRANSFERASE-RELATED"/>
    <property type="match status" value="1"/>
</dbReference>
<organism evidence="3 4">
    <name type="scientific">Streptomyces lycii</name>
    <dbReference type="NCBI Taxonomy" id="2654337"/>
    <lineage>
        <taxon>Bacteria</taxon>
        <taxon>Bacillati</taxon>
        <taxon>Actinomycetota</taxon>
        <taxon>Actinomycetes</taxon>
        <taxon>Kitasatosporales</taxon>
        <taxon>Streptomycetaceae</taxon>
        <taxon>Streptomyces</taxon>
    </lineage>
</organism>
<dbReference type="CDD" id="cd02440">
    <property type="entry name" value="AdoMet_MTases"/>
    <property type="match status" value="1"/>
</dbReference>
<evidence type="ECO:0000259" key="2">
    <source>
        <dbReference type="Pfam" id="PF08242"/>
    </source>
</evidence>
<evidence type="ECO:0000256" key="1">
    <source>
        <dbReference type="SAM" id="MobiDB-lite"/>
    </source>
</evidence>
<evidence type="ECO:0000313" key="4">
    <source>
        <dbReference type="Proteomes" id="UP000621266"/>
    </source>
</evidence>
<dbReference type="GO" id="GO:0008168">
    <property type="term" value="F:methyltransferase activity"/>
    <property type="evidence" value="ECO:0007669"/>
    <property type="project" value="UniProtKB-KW"/>
</dbReference>
<dbReference type="RefSeq" id="WP_098754407.1">
    <property type="nucleotide sequence ID" value="NZ_WHPN01000200.1"/>
</dbReference>
<dbReference type="SUPFAM" id="SSF53335">
    <property type="entry name" value="S-adenosyl-L-methionine-dependent methyltransferases"/>
    <property type="match status" value="1"/>
</dbReference>
<evidence type="ECO:0000313" key="3">
    <source>
        <dbReference type="EMBL" id="KAF4409572.1"/>
    </source>
</evidence>
<name>A0ABQ7FKU0_9ACTN</name>
<dbReference type="Proteomes" id="UP000621266">
    <property type="component" value="Unassembled WGS sequence"/>
</dbReference>
<feature type="region of interest" description="Disordered" evidence="1">
    <location>
        <begin position="1"/>
        <end position="23"/>
    </location>
</feature>
<accession>A0ABQ7FKU0</accession>
<gene>
    <name evidence="3" type="ORF">GCU69_08280</name>
</gene>
<dbReference type="EMBL" id="WHPN01000200">
    <property type="protein sequence ID" value="KAF4409572.1"/>
    <property type="molecule type" value="Genomic_DNA"/>
</dbReference>
<feature type="compositionally biased region" description="Basic residues" evidence="1">
    <location>
        <begin position="1"/>
        <end position="12"/>
    </location>
</feature>
<keyword evidence="3" id="KW-0489">Methyltransferase</keyword>
<keyword evidence="4" id="KW-1185">Reference proteome</keyword>
<dbReference type="InterPro" id="IPR029063">
    <property type="entry name" value="SAM-dependent_MTases_sf"/>
</dbReference>
<comment type="caution">
    <text evidence="3">The sequence shown here is derived from an EMBL/GenBank/DDBJ whole genome shotgun (WGS) entry which is preliminary data.</text>
</comment>
<sequence>MTHATHHHHPHGGAHDGSQDSTEMDWERLGPYLEQEAEIEEPVLEQAAQWLHELLAPTRILDLGSGPGVATTLFARVFATAEVTAVDGTRALLDRTLARAHRLGLGRRVDTRLAELPDALDPGTVGRGDLVWASKSLHHVGDQRAAVRAAAELVRPGGVLAVAEGGLPERWLPRDTGTGRPGLQARLDAVTEDWFTAMRAELPGARDEPDDWPALLAAAGLEPVGSRTFLLDLPAPLDAAVREHLCERLARVPEMAGDRLDAEDRAAVERLLDPDDELGLRRRPDAFLLRARTVHVARRVEDGAEA</sequence>
<proteinExistence type="predicted"/>
<keyword evidence="3" id="KW-0808">Transferase</keyword>
<dbReference type="InterPro" id="IPR013217">
    <property type="entry name" value="Methyltransf_12"/>
</dbReference>